<dbReference type="SUPFAM" id="SSF48065">
    <property type="entry name" value="DBL homology domain (DH-domain)"/>
    <property type="match status" value="1"/>
</dbReference>
<dbReference type="FunFam" id="1.20.900.10:FF:000053">
    <property type="entry name" value="Rho guanyl nucleotide exchange factor, putative"/>
    <property type="match status" value="1"/>
</dbReference>
<feature type="compositionally biased region" description="Polar residues" evidence="1">
    <location>
        <begin position="522"/>
        <end position="532"/>
    </location>
</feature>
<dbReference type="Gene3D" id="1.20.1270.60">
    <property type="entry name" value="Arfaptin homology (AH) domain/BAR domain"/>
    <property type="match status" value="1"/>
</dbReference>
<reference evidence="3 4" key="1">
    <citation type="journal article" date="2011" name="PLoS Genet.">
        <title>Genomic analysis of the necrotrophic fungal pathogens Sclerotinia sclerotiorum and Botrytis cinerea.</title>
        <authorList>
            <person name="Amselem J."/>
            <person name="Cuomo C.A."/>
            <person name="van Kan J.A."/>
            <person name="Viaud M."/>
            <person name="Benito E.P."/>
            <person name="Couloux A."/>
            <person name="Coutinho P.M."/>
            <person name="de Vries R.P."/>
            <person name="Dyer P.S."/>
            <person name="Fillinger S."/>
            <person name="Fournier E."/>
            <person name="Gout L."/>
            <person name="Hahn M."/>
            <person name="Kohn L."/>
            <person name="Lapalu N."/>
            <person name="Plummer K.M."/>
            <person name="Pradier J.M."/>
            <person name="Quevillon E."/>
            <person name="Sharon A."/>
            <person name="Simon A."/>
            <person name="ten Have A."/>
            <person name="Tudzynski B."/>
            <person name="Tudzynski P."/>
            <person name="Wincker P."/>
            <person name="Andrew M."/>
            <person name="Anthouard V."/>
            <person name="Beever R.E."/>
            <person name="Beffa R."/>
            <person name="Benoit I."/>
            <person name="Bouzid O."/>
            <person name="Brault B."/>
            <person name="Chen Z."/>
            <person name="Choquer M."/>
            <person name="Collemare J."/>
            <person name="Cotton P."/>
            <person name="Danchin E.G."/>
            <person name="Da Silva C."/>
            <person name="Gautier A."/>
            <person name="Giraud C."/>
            <person name="Giraud T."/>
            <person name="Gonzalez C."/>
            <person name="Grossetete S."/>
            <person name="Guldener U."/>
            <person name="Henrissat B."/>
            <person name="Howlett B.J."/>
            <person name="Kodira C."/>
            <person name="Kretschmer M."/>
            <person name="Lappartient A."/>
            <person name="Leroch M."/>
            <person name="Levis C."/>
            <person name="Mauceli E."/>
            <person name="Neuveglise C."/>
            <person name="Oeser B."/>
            <person name="Pearson M."/>
            <person name="Poulain J."/>
            <person name="Poussereau N."/>
            <person name="Quesneville H."/>
            <person name="Rascle C."/>
            <person name="Schumacher J."/>
            <person name="Segurens B."/>
            <person name="Sexton A."/>
            <person name="Silva E."/>
            <person name="Sirven C."/>
            <person name="Soanes D.M."/>
            <person name="Talbot N.J."/>
            <person name="Templeton M."/>
            <person name="Yandava C."/>
            <person name="Yarden O."/>
            <person name="Zeng Q."/>
            <person name="Rollins J.A."/>
            <person name="Lebrun M.H."/>
            <person name="Dickman M."/>
        </authorList>
    </citation>
    <scope>NUCLEOTIDE SEQUENCE [LARGE SCALE GENOMIC DNA]</scope>
    <source>
        <strain evidence="3 4">B05.10</strain>
    </source>
</reference>
<gene>
    <name evidence="3" type="ORF">BCIN_01g06710</name>
</gene>
<dbReference type="PANTHER" id="PTHR22834:SF20">
    <property type="entry name" value="SH3 DOMAIN-CONTAINING PROTEIN"/>
    <property type="match status" value="1"/>
</dbReference>
<dbReference type="GeneID" id="5441885"/>
<dbReference type="GO" id="GO:0005085">
    <property type="term" value="F:guanyl-nucleotide exchange factor activity"/>
    <property type="evidence" value="ECO:0007669"/>
    <property type="project" value="InterPro"/>
</dbReference>
<feature type="compositionally biased region" description="Polar residues" evidence="1">
    <location>
        <begin position="162"/>
        <end position="177"/>
    </location>
</feature>
<feature type="region of interest" description="Disordered" evidence="1">
    <location>
        <begin position="1"/>
        <end position="425"/>
    </location>
</feature>
<dbReference type="Pfam" id="PF00621">
    <property type="entry name" value="RhoGEF"/>
    <property type="match status" value="1"/>
</dbReference>
<feature type="compositionally biased region" description="Polar residues" evidence="1">
    <location>
        <begin position="242"/>
        <end position="257"/>
    </location>
</feature>
<feature type="region of interest" description="Disordered" evidence="1">
    <location>
        <begin position="1037"/>
        <end position="1077"/>
    </location>
</feature>
<feature type="compositionally biased region" description="Basic and acidic residues" evidence="1">
    <location>
        <begin position="1153"/>
        <end position="1162"/>
    </location>
</feature>
<dbReference type="InterPro" id="IPR051492">
    <property type="entry name" value="Dynamin-Rho_GEF"/>
</dbReference>
<dbReference type="GO" id="GO:0032955">
    <property type="term" value="P:regulation of division septum assembly"/>
    <property type="evidence" value="ECO:0007669"/>
    <property type="project" value="TreeGrafter"/>
</dbReference>
<feature type="compositionally biased region" description="Polar residues" evidence="1">
    <location>
        <begin position="363"/>
        <end position="373"/>
    </location>
</feature>
<dbReference type="SMART" id="SM00325">
    <property type="entry name" value="RhoGEF"/>
    <property type="match status" value="1"/>
</dbReference>
<evidence type="ECO:0000313" key="3">
    <source>
        <dbReference type="EMBL" id="ATZ45986.1"/>
    </source>
</evidence>
<feature type="compositionally biased region" description="Basic and acidic residues" evidence="1">
    <location>
        <begin position="190"/>
        <end position="200"/>
    </location>
</feature>
<feature type="region of interest" description="Disordered" evidence="1">
    <location>
        <begin position="1813"/>
        <end position="1878"/>
    </location>
</feature>
<evidence type="ECO:0000259" key="2">
    <source>
        <dbReference type="PROSITE" id="PS50010"/>
    </source>
</evidence>
<feature type="compositionally biased region" description="Polar residues" evidence="1">
    <location>
        <begin position="915"/>
        <end position="925"/>
    </location>
</feature>
<feature type="region of interest" description="Disordered" evidence="1">
    <location>
        <begin position="651"/>
        <end position="708"/>
    </location>
</feature>
<dbReference type="OrthoDB" id="10256089at2759"/>
<dbReference type="InterPro" id="IPR035899">
    <property type="entry name" value="DBL_dom_sf"/>
</dbReference>
<sequence>MEDGFQDDQNFYSRSFPQSEAQSPAQSQSQSQYSSDLTLQHRQIPPSTTCESPHFSQRFDFDPAPPHPPKLPLLTTSNLQLQTTNTHGYMNSSDDGGEPDDFYRDYQPLQQTNGPPDQLLDMAATTSDVRPASSTMRSSNTSSPPKQTPSTSRTTTRPPFGSNLSHAESNQKQSTKPLVNGYGKPSQKPSVKDLLKRFDQNNDQSLPMPRKPSVRTKDSAGISSGYMRDRSNPYSARVASNPGPTTTSSTLRASNTMREPGSTRVKSPSSSTRAMQRPRFATEDQQSSNASLGSARSMRTRNTPSTKSSSTSKSMNNLSPASQAQPPPAVPEKRPLFGEVSTLGQGTFEAGYGIPTATRRTSESGLPSVISTEQRSRTDADISPTSPTAWYLGVTPSLGDVEPNKPRRSGHNRAHSDFADTKVNTMHNVNRSSFLLPESPVNAKDSDPNIALDSSHVEAEGGFELQPPKLSSRLPIALKRSSTQSDGSSSPSTRASSPLTGKRALHGKVPRDHRPWSPAGRSMTSATRSVPPNSRAKTRSPDKVSSSGSLKAYISAPPAKNSPPLRSSRPRQPVSAATTASSRQKAVDGSASPHDTRAGIKATRASGTHETKGRKTTNTEPVNYAARRAQITRAYTKSIHESELQKIRASHAHHVNEQSTRATNGDKSPKSEHGNTSSSGDQIPDMPSPGPESLQILTSFDPQISPPPVEHQIVMDQDSPTLGVTNGMPGAFIEEDVPMSAISNISATTFIENEAQTEAARLARIPSIKLADSVAVPAQVFEVDDVTPEDRAKITTDSYRISVEETSIGTTPKEDFSKALPESIDHDLTSEASESPSNVVTYDDQAKDIVTDLPSAKKLASEIFNPTSMHHMNFEAAAPASINHDIVQPTGLGLYDESSQQLVDIPIRIEEDTDSSQLHSESDTYSGEGPRLELPALRTALAESLSPLENDRQPDLYTPTDIEYESSDDNRAGNTGNTSEQEDLYGPSYDQNRELYLTSDTYHRENRNSAWTDFSVATTDDPVSQDENQKWINTKISLPELQKAPTPPPKLPPSPGPLRLIEDTSSENSSRLELPPLTSHNGFGLGFDSDTIYSVPTVPVWSDLTPPLISEHTSRKDAIAKLGPPNRTPPPPAMQDSRPQSGTDQISQNTTSRHAESRRPSDDIVSPRPSLSTPSIFTPRSSMQISQEDVSLNNSYPAPKVPLLPLTEEEQAIAKKKSARLFTRRKIIEEIIDTESAYLKDMNVVEEIYKGTAEACPKLDFGDIKTIFRNTDEIIAFSTTLLDDLKKAGAAVYTSKARARQSKATSTTTTAANTPASLGPNDSSSDPPEFNDFNEERDRKTYIGYTFGKHLRRMQEVYTEFLKNSELAADRLKILSADPAVNVWLIECNNVAKDLTAAWDLDALMVKPVQRVTRYQLLIDNLVRHTAEDHPDFNALSIAARETLNLLQTIDRLKERISVVGKIVGRKRKESEVRLGIAKAFGRRSEKLTSNVVRPHDDEVFVKLHEKFGHDYLRLQVVMRDVEYYTRQVATWVNDFLRFLSAMEVVMRHSPSSHPEMEARWTQFNLSMRDMGSVALESHVGQIRKEVIEPIEAVIRLYSGPTEFMKKRAKRRVDYEKLMAVKANGKKPDEKLQLLAKEYDALNETLKTDMPRLSVLTAQIGQTILAKLIFSQTAWYYIWQEKVKTVLDANQIPMNENDILQSFERDYKYVLAQTQELRLINGTLEADCFLDRLDSTPVTSIKDNESIKTKGRLSDSSARPRVLSLAAPHDTSPCLPTPDFAKRHSGQFSFSPILSNGPGFPAHAPYQPAAYSVGHSRAGSGSPATPDASAPRLYGSTRPSTSRSITSDNGGMSRISTDLGHRRESSSTQASASYMVDGPLRDQRPFSGIFHSAMPLPDGPEDSVRSSRASSVDRAHRSRYNVIYLAASLFEFNIAATKTEAGYPYLTYSPGEIFDVIGEKGELWLAKNQDDGSDQVGWIWSKHFARLAMD</sequence>
<dbReference type="CDD" id="cd07589">
    <property type="entry name" value="BAR_DNMBP"/>
    <property type="match status" value="1"/>
</dbReference>
<dbReference type="PANTHER" id="PTHR22834">
    <property type="entry name" value="NUCLEAR FUSION PROTEIN FUS2"/>
    <property type="match status" value="1"/>
</dbReference>
<feature type="compositionally biased region" description="Low complexity" evidence="1">
    <location>
        <begin position="1302"/>
        <end position="1317"/>
    </location>
</feature>
<feature type="region of interest" description="Disordered" evidence="1">
    <location>
        <begin position="479"/>
        <end position="625"/>
    </location>
</feature>
<name>A0A384J5W8_BOTFB</name>
<feature type="compositionally biased region" description="Low complexity" evidence="1">
    <location>
        <begin position="481"/>
        <end position="497"/>
    </location>
</feature>
<reference evidence="3 4" key="3">
    <citation type="journal article" date="2017" name="Mol. Plant Pathol.">
        <title>A gapless genome sequence of the fungus Botrytis cinerea.</title>
        <authorList>
            <person name="Van Kan J.A."/>
            <person name="Stassen J.H."/>
            <person name="Mosbach A."/>
            <person name="Van Der Lee T.A."/>
            <person name="Faino L."/>
            <person name="Farmer A.D."/>
            <person name="Papasotiriou D.G."/>
            <person name="Zhou S."/>
            <person name="Seidl M.F."/>
            <person name="Cottam E."/>
            <person name="Edel D."/>
            <person name="Hahn M."/>
            <person name="Schwartz D.C."/>
            <person name="Dietrich R.A."/>
            <person name="Widdison S."/>
            <person name="Scalliet G."/>
        </authorList>
    </citation>
    <scope>NUCLEOTIDE SEQUENCE [LARGE SCALE GENOMIC DNA]</scope>
    <source>
        <strain evidence="3 4">B05.10</strain>
    </source>
</reference>
<dbReference type="InterPro" id="IPR027267">
    <property type="entry name" value="AH/BAR_dom_sf"/>
</dbReference>
<feature type="compositionally biased region" description="Polar residues" evidence="1">
    <location>
        <begin position="1137"/>
        <end position="1152"/>
    </location>
</feature>
<proteinExistence type="predicted"/>
<feature type="compositionally biased region" description="Low complexity" evidence="1">
    <location>
        <begin position="72"/>
        <end position="86"/>
    </location>
</feature>
<feature type="compositionally biased region" description="Polar residues" evidence="1">
    <location>
        <begin position="36"/>
        <end position="55"/>
    </location>
</feature>
<feature type="compositionally biased region" description="Polar residues" evidence="1">
    <location>
        <begin position="283"/>
        <end position="294"/>
    </location>
</feature>
<feature type="compositionally biased region" description="Low complexity" evidence="1">
    <location>
        <begin position="15"/>
        <end position="35"/>
    </location>
</feature>
<reference evidence="3 4" key="2">
    <citation type="journal article" date="2012" name="Eukaryot. Cell">
        <title>Genome update of Botrytis cinerea strains B05.10 and T4.</title>
        <authorList>
            <person name="Staats M."/>
            <person name="van Kan J.A."/>
        </authorList>
    </citation>
    <scope>NUCLEOTIDE SEQUENCE [LARGE SCALE GENOMIC DNA]</scope>
    <source>
        <strain evidence="3 4">B05.10</strain>
    </source>
</reference>
<feature type="region of interest" description="Disordered" evidence="1">
    <location>
        <begin position="944"/>
        <end position="991"/>
    </location>
</feature>
<feature type="region of interest" description="Disordered" evidence="1">
    <location>
        <begin position="1119"/>
        <end position="1188"/>
    </location>
</feature>
<dbReference type="EMBL" id="CP009805">
    <property type="protein sequence ID" value="ATZ45986.1"/>
    <property type="molecule type" value="Genomic_DNA"/>
</dbReference>
<feature type="compositionally biased region" description="Low complexity" evidence="1">
    <location>
        <begin position="133"/>
        <end position="159"/>
    </location>
</feature>
<feature type="compositionally biased region" description="Polar residues" evidence="1">
    <location>
        <begin position="1169"/>
        <end position="1188"/>
    </location>
</feature>
<feature type="compositionally biased region" description="Polar residues" evidence="1">
    <location>
        <begin position="264"/>
        <end position="274"/>
    </location>
</feature>
<feature type="region of interest" description="Disordered" evidence="1">
    <location>
        <begin position="1302"/>
        <end position="1334"/>
    </location>
</feature>
<dbReference type="GO" id="GO:0031991">
    <property type="term" value="P:regulation of actomyosin contractile ring contraction"/>
    <property type="evidence" value="ECO:0007669"/>
    <property type="project" value="TreeGrafter"/>
</dbReference>
<dbReference type="SUPFAM" id="SSF103657">
    <property type="entry name" value="BAR/IMD domain-like"/>
    <property type="match status" value="1"/>
</dbReference>
<evidence type="ECO:0000313" key="4">
    <source>
        <dbReference type="Proteomes" id="UP000001798"/>
    </source>
</evidence>
<protein>
    <recommendedName>
        <fullName evidence="2">DH domain-containing protein</fullName>
    </recommendedName>
</protein>
<accession>A0A384J5W8</accession>
<feature type="compositionally biased region" description="Polar residues" evidence="1">
    <location>
        <begin position="657"/>
        <end position="666"/>
    </location>
</feature>
<dbReference type="KEGG" id="bfu:BCIN_01g06710"/>
<feature type="compositionally biased region" description="Pro residues" evidence="1">
    <location>
        <begin position="1045"/>
        <end position="1056"/>
    </location>
</feature>
<feature type="compositionally biased region" description="Polar residues" evidence="1">
    <location>
        <begin position="575"/>
        <end position="584"/>
    </location>
</feature>
<evidence type="ECO:0000256" key="1">
    <source>
        <dbReference type="SAM" id="MobiDB-lite"/>
    </source>
</evidence>
<feature type="compositionally biased region" description="Low complexity" evidence="1">
    <location>
        <begin position="305"/>
        <end position="324"/>
    </location>
</feature>
<dbReference type="PROSITE" id="PS50010">
    <property type="entry name" value="DH_2"/>
    <property type="match status" value="1"/>
</dbReference>
<dbReference type="GO" id="GO:0005737">
    <property type="term" value="C:cytoplasm"/>
    <property type="evidence" value="ECO:0007669"/>
    <property type="project" value="TreeGrafter"/>
</dbReference>
<dbReference type="CDD" id="cd00160">
    <property type="entry name" value="RhoGEF"/>
    <property type="match status" value="1"/>
</dbReference>
<dbReference type="Gene3D" id="1.20.900.10">
    <property type="entry name" value="Dbl homology (DH) domain"/>
    <property type="match status" value="1"/>
</dbReference>
<keyword evidence="4" id="KW-1185">Reference proteome</keyword>
<feature type="compositionally biased region" description="Low complexity" evidence="1">
    <location>
        <begin position="562"/>
        <end position="571"/>
    </location>
</feature>
<feature type="compositionally biased region" description="Low complexity" evidence="1">
    <location>
        <begin position="1836"/>
        <end position="1847"/>
    </location>
</feature>
<organism evidence="3 4">
    <name type="scientific">Botryotinia fuckeliana (strain B05.10)</name>
    <name type="common">Noble rot fungus</name>
    <name type="synonym">Botrytis cinerea</name>
    <dbReference type="NCBI Taxonomy" id="332648"/>
    <lineage>
        <taxon>Eukaryota</taxon>
        <taxon>Fungi</taxon>
        <taxon>Dikarya</taxon>
        <taxon>Ascomycota</taxon>
        <taxon>Pezizomycotina</taxon>
        <taxon>Leotiomycetes</taxon>
        <taxon>Helotiales</taxon>
        <taxon>Sclerotiniaceae</taxon>
        <taxon>Botrytis</taxon>
    </lineage>
</organism>
<dbReference type="RefSeq" id="XP_001561237.2">
    <property type="nucleotide sequence ID" value="XM_001561187.2"/>
</dbReference>
<dbReference type="InterPro" id="IPR000219">
    <property type="entry name" value="DH_dom"/>
</dbReference>
<dbReference type="VEuPathDB" id="FungiDB:Bcin01g06710"/>
<dbReference type="Proteomes" id="UP000001798">
    <property type="component" value="Chromosome 1"/>
</dbReference>
<feature type="region of interest" description="Disordered" evidence="1">
    <location>
        <begin position="910"/>
        <end position="931"/>
    </location>
</feature>
<feature type="domain" description="DH" evidence="2">
    <location>
        <begin position="1223"/>
        <end position="1453"/>
    </location>
</feature>